<evidence type="ECO:0000256" key="2">
    <source>
        <dbReference type="ARBA" id="ARBA00022801"/>
    </source>
</evidence>
<dbReference type="InterPro" id="IPR017810">
    <property type="entry name" value="Mycothiol_biosynthesis_MshB"/>
</dbReference>
<dbReference type="NCBIfam" id="TIGR03445">
    <property type="entry name" value="mycothiol_MshB"/>
    <property type="match status" value="1"/>
</dbReference>
<comment type="cofactor">
    <cofactor evidence="4">
        <name>Zn(2+)</name>
        <dbReference type="ChEBI" id="CHEBI:29105"/>
    </cofactor>
    <text evidence="4">Binds 1 zinc ion per subunit.</text>
</comment>
<dbReference type="Proteomes" id="UP000269019">
    <property type="component" value="Chromosome"/>
</dbReference>
<keyword evidence="2 4" id="KW-0378">Hydrolase</keyword>
<evidence type="ECO:0000313" key="6">
    <source>
        <dbReference type="EMBL" id="AZA13214.1"/>
    </source>
</evidence>
<evidence type="ECO:0000313" key="7">
    <source>
        <dbReference type="Proteomes" id="UP000269019"/>
    </source>
</evidence>
<dbReference type="Pfam" id="PF02585">
    <property type="entry name" value="PIG-L"/>
    <property type="match status" value="1"/>
</dbReference>
<dbReference type="InterPro" id="IPR024078">
    <property type="entry name" value="LmbE-like_dom_sf"/>
</dbReference>
<comment type="similarity">
    <text evidence="4">Belongs to the MshB deacetylase family.</text>
</comment>
<dbReference type="GO" id="GO:0008270">
    <property type="term" value="F:zinc ion binding"/>
    <property type="evidence" value="ECO:0007669"/>
    <property type="project" value="UniProtKB-UniRule"/>
</dbReference>
<dbReference type="PANTHER" id="PTHR12993:SF26">
    <property type="entry name" value="1D-MYO-INOSITOL 2-ACETAMIDO-2-DEOXY-ALPHA-D-GLUCOPYRANOSIDE DEACETYLASE"/>
    <property type="match status" value="1"/>
</dbReference>
<dbReference type="AlphaFoldDB" id="A0A3G6JB24"/>
<dbReference type="InterPro" id="IPR003737">
    <property type="entry name" value="GlcNAc_PI_deacetylase-related"/>
</dbReference>
<evidence type="ECO:0000256" key="1">
    <source>
        <dbReference type="ARBA" id="ARBA00022723"/>
    </source>
</evidence>
<comment type="function">
    <text evidence="4">Catalyzes the deacetylation of 1D-myo-inositol 2-acetamido-2-deoxy-alpha-D-glucopyranoside (GlcNAc-Ins) in the mycothiol biosynthesis pathway.</text>
</comment>
<protein>
    <recommendedName>
        <fullName evidence="4">1D-myo-inositol 2-acetamido-2-deoxy-alpha-D-glucopyranoside deacetylase</fullName>
        <shortName evidence="4">GlcNAc-Ins deacetylase</shortName>
        <ecNumber evidence="4">3.5.1.103</ecNumber>
    </recommendedName>
    <alternativeName>
        <fullName evidence="4">N-acetyl-1-D-myo-inositol-2-amino-2-deoxy-alpha-D-glucopyranoside deacetylase</fullName>
    </alternativeName>
</protein>
<reference evidence="6 7" key="1">
    <citation type="submission" date="2018-11" db="EMBL/GenBank/DDBJ databases">
        <authorList>
            <person name="Kleinhagauer T."/>
            <person name="Glaeser S.P."/>
            <person name="Spergser J."/>
            <person name="Ruckert C."/>
            <person name="Kaempfer P."/>
            <person name="Busse H.-J."/>
        </authorList>
    </citation>
    <scope>NUCLEOTIDE SEQUENCE [LARGE SCALE GENOMIC DNA]</scope>
    <source>
        <strain evidence="6 7">200CH</strain>
    </source>
</reference>
<dbReference type="KEGG" id="ccho:CCHOA_04025"/>
<organism evidence="6 7">
    <name type="scientific">Corynebacterium choanae</name>
    <dbReference type="NCBI Taxonomy" id="1862358"/>
    <lineage>
        <taxon>Bacteria</taxon>
        <taxon>Bacillati</taxon>
        <taxon>Actinomycetota</taxon>
        <taxon>Actinomycetes</taxon>
        <taxon>Mycobacteriales</taxon>
        <taxon>Corynebacteriaceae</taxon>
        <taxon>Corynebacterium</taxon>
    </lineage>
</organism>
<dbReference type="GO" id="GO:0010125">
    <property type="term" value="P:mycothiol biosynthetic process"/>
    <property type="evidence" value="ECO:0007669"/>
    <property type="project" value="UniProtKB-UniRule"/>
</dbReference>
<name>A0A3G6JB24_9CORY</name>
<dbReference type="PANTHER" id="PTHR12993">
    <property type="entry name" value="N-ACETYLGLUCOSAMINYL-PHOSPHATIDYLINOSITOL DE-N-ACETYLASE-RELATED"/>
    <property type="match status" value="1"/>
</dbReference>
<keyword evidence="3 4" id="KW-0862">Zinc</keyword>
<accession>A0A3G6JB24</accession>
<feature type="compositionally biased region" description="Polar residues" evidence="5">
    <location>
        <begin position="377"/>
        <end position="386"/>
    </location>
</feature>
<evidence type="ECO:0000256" key="4">
    <source>
        <dbReference type="HAMAP-Rule" id="MF_01696"/>
    </source>
</evidence>
<sequence>MCHQLFAVRLAVHDHCSVPYWPVASGRHMPRARVREIHQCGRTGFVQQQSADHMPTTSQSSAILQPDSHPVDACSVRDLTGQSIIAVHAHPDDEAIWTGGLLAQLARRGADVTVVTCTLGEQGEVISDPLQGLVADHADQLGGYRHTELQQSLAALQVRGCYLGGIGTYRDSGMVGDAANSHPRAFIHSGEQAVEDLVAIIDRLRPSLLVTYGPDGGYGHPDHIRAHEITHAAVAQLLASSAHTGDDSLHTYAQSIRILWAVTWQPALETGSRAIAAAPDGWRIPQPEEIACVADADIAIALDEADCAAKIAAMKAHATQLWIADGTTAVTRPAPAYATVTDFSTVCGVFALSNLITQPLLRREYYQLGAGPALSHSGSTPLSPASGQPPHLVDSADLFLR</sequence>
<dbReference type="GO" id="GO:0035595">
    <property type="term" value="F:N-acetylglucosaminylinositol deacetylase activity"/>
    <property type="evidence" value="ECO:0007669"/>
    <property type="project" value="UniProtKB-EC"/>
</dbReference>
<proteinExistence type="inferred from homology"/>
<feature type="binding site" evidence="4">
    <location>
        <position position="223"/>
    </location>
    <ligand>
        <name>Zn(2+)</name>
        <dbReference type="ChEBI" id="CHEBI:29105"/>
    </ligand>
</feature>
<dbReference type="SUPFAM" id="SSF102588">
    <property type="entry name" value="LmbE-like"/>
    <property type="match status" value="1"/>
</dbReference>
<dbReference type="EC" id="3.5.1.103" evidence="4"/>
<feature type="region of interest" description="Disordered" evidence="5">
    <location>
        <begin position="377"/>
        <end position="401"/>
    </location>
</feature>
<evidence type="ECO:0000256" key="3">
    <source>
        <dbReference type="ARBA" id="ARBA00022833"/>
    </source>
</evidence>
<feature type="binding site" evidence="4">
    <location>
        <position position="93"/>
    </location>
    <ligand>
        <name>Zn(2+)</name>
        <dbReference type="ChEBI" id="CHEBI:29105"/>
    </ligand>
</feature>
<dbReference type="EMBL" id="CP033896">
    <property type="protein sequence ID" value="AZA13214.1"/>
    <property type="molecule type" value="Genomic_DNA"/>
</dbReference>
<keyword evidence="1 4" id="KW-0479">Metal-binding</keyword>
<gene>
    <name evidence="4 6" type="primary">mshB</name>
    <name evidence="6" type="ORF">CCHOA_04025</name>
</gene>
<comment type="catalytic activity">
    <reaction evidence="4">
        <text>1D-myo-inositol 2-acetamido-2-deoxy-alpha-D-glucopyranoside + H2O = 1D-myo-inositol 2-amino-2-deoxy-alpha-D-glucopyranoside + acetate</text>
        <dbReference type="Rhea" id="RHEA:26180"/>
        <dbReference type="ChEBI" id="CHEBI:15377"/>
        <dbReference type="ChEBI" id="CHEBI:30089"/>
        <dbReference type="ChEBI" id="CHEBI:52442"/>
        <dbReference type="ChEBI" id="CHEBI:58886"/>
        <dbReference type="EC" id="3.5.1.103"/>
    </reaction>
</comment>
<dbReference type="Gene3D" id="3.40.50.10320">
    <property type="entry name" value="LmbE-like"/>
    <property type="match status" value="1"/>
</dbReference>
<feature type="binding site" evidence="4">
    <location>
        <position position="90"/>
    </location>
    <ligand>
        <name>Zn(2+)</name>
        <dbReference type="ChEBI" id="CHEBI:29105"/>
    </ligand>
</feature>
<evidence type="ECO:0000256" key="5">
    <source>
        <dbReference type="SAM" id="MobiDB-lite"/>
    </source>
</evidence>
<keyword evidence="7" id="KW-1185">Reference proteome</keyword>
<dbReference type="HAMAP" id="MF_01696">
    <property type="entry name" value="MshB"/>
    <property type="match status" value="1"/>
</dbReference>